<keyword evidence="3" id="KW-1185">Reference proteome</keyword>
<feature type="transmembrane region" description="Helical" evidence="1">
    <location>
        <begin position="116"/>
        <end position="135"/>
    </location>
</feature>
<keyword evidence="1" id="KW-0472">Membrane</keyword>
<dbReference type="EMBL" id="JACGCI010000059">
    <property type="protein sequence ID" value="KAF6749993.1"/>
    <property type="molecule type" value="Genomic_DNA"/>
</dbReference>
<evidence type="ECO:0000256" key="1">
    <source>
        <dbReference type="SAM" id="Phobius"/>
    </source>
</evidence>
<name>A0A8H6HQD4_9AGAR</name>
<gene>
    <name evidence="2" type="ORF">DFP72DRAFT_851968</name>
</gene>
<protein>
    <submittedName>
        <fullName evidence="2">Uncharacterized protein</fullName>
    </submittedName>
</protein>
<evidence type="ECO:0000313" key="3">
    <source>
        <dbReference type="Proteomes" id="UP000521943"/>
    </source>
</evidence>
<keyword evidence="1" id="KW-0812">Transmembrane</keyword>
<sequence length="300" mass="33788">MANNSRYSKANPSMCRPYKVNKTKSIHFDATATGAGFPPRACHHVVRVNSGLAACPFSSSFHHDDSAHDACASAVFVAHRPAGNTATVLPYLQKQLHTQLSDTQSNLAGKLDKVPSLLYCAVPGMAISALALYMLSRRQVHFFEYLGDEPRRVQYSSSRAHRRIPYLMATYGKCTSHLDRVDFVEHKARWFSKSSAHYHLNKCLLQDQVFNMRIGKIRCRSKVLEESGSLRIHGKSDARHGFLDWRVKARRAHSNRCWAKITTAPGERLSEDLVVYLDGMRWGKHISMATAGELLELTFQ</sequence>
<organism evidence="2 3">
    <name type="scientific">Ephemerocybe angulata</name>
    <dbReference type="NCBI Taxonomy" id="980116"/>
    <lineage>
        <taxon>Eukaryota</taxon>
        <taxon>Fungi</taxon>
        <taxon>Dikarya</taxon>
        <taxon>Basidiomycota</taxon>
        <taxon>Agaricomycotina</taxon>
        <taxon>Agaricomycetes</taxon>
        <taxon>Agaricomycetidae</taxon>
        <taxon>Agaricales</taxon>
        <taxon>Agaricineae</taxon>
        <taxon>Psathyrellaceae</taxon>
        <taxon>Ephemerocybe</taxon>
    </lineage>
</organism>
<accession>A0A8H6HQD4</accession>
<proteinExistence type="predicted"/>
<reference evidence="2 3" key="1">
    <citation type="submission" date="2020-07" db="EMBL/GenBank/DDBJ databases">
        <title>Comparative genomics of pyrophilous fungi reveals a link between fire events and developmental genes.</title>
        <authorList>
            <consortium name="DOE Joint Genome Institute"/>
            <person name="Steindorff A.S."/>
            <person name="Carver A."/>
            <person name="Calhoun S."/>
            <person name="Stillman K."/>
            <person name="Liu H."/>
            <person name="Lipzen A."/>
            <person name="Pangilinan J."/>
            <person name="Labutti K."/>
            <person name="Bruns T.D."/>
            <person name="Grigoriev I.V."/>
        </authorList>
    </citation>
    <scope>NUCLEOTIDE SEQUENCE [LARGE SCALE GENOMIC DNA]</scope>
    <source>
        <strain evidence="2 3">CBS 144469</strain>
    </source>
</reference>
<evidence type="ECO:0000313" key="2">
    <source>
        <dbReference type="EMBL" id="KAF6749993.1"/>
    </source>
</evidence>
<dbReference type="AlphaFoldDB" id="A0A8H6HQD4"/>
<keyword evidence="1" id="KW-1133">Transmembrane helix</keyword>
<dbReference type="Proteomes" id="UP000521943">
    <property type="component" value="Unassembled WGS sequence"/>
</dbReference>
<comment type="caution">
    <text evidence="2">The sequence shown here is derived from an EMBL/GenBank/DDBJ whole genome shotgun (WGS) entry which is preliminary data.</text>
</comment>